<dbReference type="NCBIfam" id="NF008909">
    <property type="entry name" value="PRK12273.1"/>
    <property type="match status" value="1"/>
</dbReference>
<dbReference type="EMBL" id="CP063311">
    <property type="protein sequence ID" value="QOV21400.1"/>
    <property type="molecule type" value="Genomic_DNA"/>
</dbReference>
<dbReference type="PANTHER" id="PTHR42696:SF2">
    <property type="entry name" value="ASPARTATE AMMONIA-LYASE"/>
    <property type="match status" value="1"/>
</dbReference>
<dbReference type="GO" id="GO:0005829">
    <property type="term" value="C:cytosol"/>
    <property type="evidence" value="ECO:0007669"/>
    <property type="project" value="TreeGrafter"/>
</dbReference>
<dbReference type="CDD" id="cd01357">
    <property type="entry name" value="Aspartase"/>
    <property type="match status" value="1"/>
</dbReference>
<reference evidence="7" key="1">
    <citation type="submission" date="2020-10" db="EMBL/GenBank/DDBJ databases">
        <title>Genome-based taxonomic classification of the species Anabaenopsis elenkinii.</title>
        <authorList>
            <person name="Delbaje E."/>
            <person name="Andreote A.P.D."/>
            <person name="Pellegrinetti T.A."/>
            <person name="Cruz R.B."/>
            <person name="Branco L.H.Z."/>
            <person name="Fiore M.F."/>
        </authorList>
    </citation>
    <scope>NUCLEOTIDE SEQUENCE [LARGE SCALE GENOMIC DNA]</scope>
    <source>
        <strain evidence="7">CCIBt3563</strain>
    </source>
</reference>
<dbReference type="PROSITE" id="PS00163">
    <property type="entry name" value="FUMARATE_LYASES"/>
    <property type="match status" value="1"/>
</dbReference>
<protein>
    <recommendedName>
        <fullName evidence="2">aspartate ammonia-lyase</fullName>
        <ecNumber evidence="2">4.3.1.1</ecNumber>
    </recommendedName>
</protein>
<dbReference type="Gene3D" id="1.10.40.30">
    <property type="entry name" value="Fumarase/aspartase (C-terminal domain)"/>
    <property type="match status" value="1"/>
</dbReference>
<evidence type="ECO:0000256" key="3">
    <source>
        <dbReference type="ARBA" id="ARBA00023239"/>
    </source>
</evidence>
<feature type="domain" description="Fumarate lyase N-terminal" evidence="4">
    <location>
        <begin position="18"/>
        <end position="345"/>
    </location>
</feature>
<evidence type="ECO:0000313" key="6">
    <source>
        <dbReference type="EMBL" id="QOV21400.1"/>
    </source>
</evidence>
<name>A0A7U3NLA9_9CYAN</name>
<dbReference type="InterPro" id="IPR000362">
    <property type="entry name" value="Fumarate_lyase_fam"/>
</dbReference>
<dbReference type="InterPro" id="IPR024083">
    <property type="entry name" value="Fumarase/histidase_N"/>
</dbReference>
<proteinExistence type="predicted"/>
<evidence type="ECO:0000256" key="1">
    <source>
        <dbReference type="ARBA" id="ARBA00001494"/>
    </source>
</evidence>
<dbReference type="Pfam" id="PF00206">
    <property type="entry name" value="Lyase_1"/>
    <property type="match status" value="1"/>
</dbReference>
<comment type="catalytic activity">
    <reaction evidence="1">
        <text>L-aspartate = fumarate + NH4(+)</text>
        <dbReference type="Rhea" id="RHEA:16601"/>
        <dbReference type="ChEBI" id="CHEBI:28938"/>
        <dbReference type="ChEBI" id="CHEBI:29806"/>
        <dbReference type="ChEBI" id="CHEBI:29991"/>
        <dbReference type="EC" id="4.3.1.1"/>
    </reaction>
</comment>
<dbReference type="Pfam" id="PF10415">
    <property type="entry name" value="FumaraseC_C"/>
    <property type="match status" value="1"/>
</dbReference>
<dbReference type="GO" id="GO:0006531">
    <property type="term" value="P:aspartate metabolic process"/>
    <property type="evidence" value="ECO:0007669"/>
    <property type="project" value="TreeGrafter"/>
</dbReference>
<evidence type="ECO:0000259" key="5">
    <source>
        <dbReference type="Pfam" id="PF10415"/>
    </source>
</evidence>
<dbReference type="InterPro" id="IPR051546">
    <property type="entry name" value="Aspartate_Ammonia-Lyase"/>
</dbReference>
<dbReference type="FunFam" id="1.10.275.10:FF:000001">
    <property type="entry name" value="Fumarate hydratase, mitochondrial"/>
    <property type="match status" value="1"/>
</dbReference>
<dbReference type="SUPFAM" id="SSF48557">
    <property type="entry name" value="L-aspartase-like"/>
    <property type="match status" value="1"/>
</dbReference>
<dbReference type="GO" id="GO:0008797">
    <property type="term" value="F:aspartate ammonia-lyase activity"/>
    <property type="evidence" value="ECO:0007669"/>
    <property type="project" value="UniProtKB-EC"/>
</dbReference>
<dbReference type="InterPro" id="IPR018951">
    <property type="entry name" value="Fumarase_C_C"/>
</dbReference>
<keyword evidence="3 6" id="KW-0456">Lyase</keyword>
<evidence type="ECO:0000259" key="4">
    <source>
        <dbReference type="Pfam" id="PF00206"/>
    </source>
</evidence>
<dbReference type="FunFam" id="1.10.40.30:FF:000002">
    <property type="entry name" value="Fumarate hydratase class II"/>
    <property type="match status" value="1"/>
</dbReference>
<evidence type="ECO:0000313" key="7">
    <source>
        <dbReference type="Proteomes" id="UP000593846"/>
    </source>
</evidence>
<dbReference type="FunFam" id="1.20.200.10:FF:000001">
    <property type="entry name" value="Fumarate hydratase, mitochondrial"/>
    <property type="match status" value="1"/>
</dbReference>
<dbReference type="PANTHER" id="PTHR42696">
    <property type="entry name" value="ASPARTATE AMMONIA-LYASE"/>
    <property type="match status" value="1"/>
</dbReference>
<accession>A0A7U3NLA9</accession>
<dbReference type="PRINTS" id="PR00145">
    <property type="entry name" value="ARGSUCLYASE"/>
</dbReference>
<dbReference type="Proteomes" id="UP000593846">
    <property type="component" value="Chromosome"/>
</dbReference>
<evidence type="ECO:0000256" key="2">
    <source>
        <dbReference type="ARBA" id="ARBA00012992"/>
    </source>
</evidence>
<gene>
    <name evidence="6" type="ORF">IM676_11565</name>
</gene>
<dbReference type="PRINTS" id="PR00149">
    <property type="entry name" value="FUMRATELYASE"/>
</dbReference>
<feature type="domain" description="Fumarase C C-terminal" evidence="5">
    <location>
        <begin position="411"/>
        <end position="462"/>
    </location>
</feature>
<dbReference type="InterPro" id="IPR008948">
    <property type="entry name" value="L-Aspartase-like"/>
</dbReference>
<keyword evidence="7" id="KW-1185">Reference proteome</keyword>
<dbReference type="RefSeq" id="WP_200987056.1">
    <property type="nucleotide sequence ID" value="NZ_CP063311.1"/>
</dbReference>
<dbReference type="Gene3D" id="1.10.275.10">
    <property type="entry name" value="Fumarase/aspartase (N-terminal domain)"/>
    <property type="match status" value="1"/>
</dbReference>
<dbReference type="InterPro" id="IPR022761">
    <property type="entry name" value="Fumarate_lyase_N"/>
</dbReference>
<dbReference type="GO" id="GO:0006099">
    <property type="term" value="P:tricarboxylic acid cycle"/>
    <property type="evidence" value="ECO:0007669"/>
    <property type="project" value="InterPro"/>
</dbReference>
<dbReference type="InterPro" id="IPR020557">
    <property type="entry name" value="Fumarate_lyase_CS"/>
</dbReference>
<dbReference type="KEGG" id="aee:IM676_11565"/>
<sequence length="469" mass="50844">MTENKDFRIERDSMGDRQIDSSVYYGIQTLRAVENFDISGIKPLDTYVDACLIIKKATAIVNGELGCIPSDISQAIVQAADEILNGKLRDQFVVDVYQAGAGTSHHMNVNEVLANRALEIIGEEKGNYQRVSPNDHVNYGQSTNDVIPTAIRIGGLLALTHTLHPALSKAIAALETKAVEFQDIVKSGRTHLQDAVPVRLGDNFRAWAQILSDHQNRIYIASGDLMVLGLGGSAAGTGMNTHPQYRTRVVEVIAQLMESPLEPAPHLMAAMQSMAPFVNVSGALRNLAQDLVKISHDLRLMDSGPKTGFKEIQLPPVQPGSSIMPGKYNPVMAEMTSMVCFQVMGYDHAIALAAQAGQLELNVMMPLIAYNLIHSIEILGNTIAALTQRCIEGITANKERCLAYAEGSLALVTALNTHIGYLNAAAVAKESLQTGKSLRQIVLERGLMTEAELAQVLDLEQMSAIVPLR</sequence>
<dbReference type="AlphaFoldDB" id="A0A7U3NLA9"/>
<dbReference type="EC" id="4.3.1.1" evidence="2"/>
<organism evidence="6 7">
    <name type="scientific">Anabaenopsis elenkinii CCIBt3563</name>
    <dbReference type="NCBI Taxonomy" id="2779889"/>
    <lineage>
        <taxon>Bacteria</taxon>
        <taxon>Bacillati</taxon>
        <taxon>Cyanobacteriota</taxon>
        <taxon>Cyanophyceae</taxon>
        <taxon>Nostocales</taxon>
        <taxon>Nodulariaceae</taxon>
        <taxon>Anabaenopsis</taxon>
    </lineage>
</organism>
<dbReference type="Gene3D" id="1.20.200.10">
    <property type="entry name" value="Fumarase/aspartase (Central domain)"/>
    <property type="match status" value="1"/>
</dbReference>